<reference evidence="2" key="1">
    <citation type="journal article" date="2022" name="Int. J. Mol. Sci.">
        <title>Draft Genome of Tanacetum Coccineum: Genomic Comparison of Closely Related Tanacetum-Family Plants.</title>
        <authorList>
            <person name="Yamashiro T."/>
            <person name="Shiraishi A."/>
            <person name="Nakayama K."/>
            <person name="Satake H."/>
        </authorList>
    </citation>
    <scope>NUCLEOTIDE SEQUENCE</scope>
</reference>
<accession>A0ABQ5F424</accession>
<keyword evidence="3" id="KW-1185">Reference proteome</keyword>
<dbReference type="Proteomes" id="UP001151760">
    <property type="component" value="Unassembled WGS sequence"/>
</dbReference>
<dbReference type="EMBL" id="BQNB010016980">
    <property type="protein sequence ID" value="GJT58000.1"/>
    <property type="molecule type" value="Genomic_DNA"/>
</dbReference>
<evidence type="ECO:0000313" key="2">
    <source>
        <dbReference type="EMBL" id="GJT58000.1"/>
    </source>
</evidence>
<feature type="compositionally biased region" description="Basic and acidic residues" evidence="1">
    <location>
        <begin position="237"/>
        <end position="247"/>
    </location>
</feature>
<sequence>MCCDDIHSCLRLAFPPWQGVTTILPILNSATTVTTTKPKDKGITIQEPSVTQKTAVSFISSSKGKAIMIESEKPVKIKDQIAHDEQVDKDLHDKIQVELEEEAKRQEEASMTTIAELYDAIQAQIYADQELVSGMTLDEHEKYTVEDRARMLAEFIKNKKKQLAVERAEAIRSKPPTKSQLRNLMMNYLKNTGRFTHAQLKNRDFKEIQGLYNKEKELVDTFVPIGSEEDERRIKELNTKAEKESSNKDANSTNKRKKRIRMKRSSKKQKTDADIKEEEQLKTFLSIVPNEEEAINYEVLDKRYQIVDWKPEFYHDDRYGQPHDYYRVFRADGSSRYIKTFTEMVSRFDRMDFLKLHSLVMQRFETTTPEGIVLILWGDLKTMFEANAVDELWKNQEDWILKSWNLYENCGVHILMLEDGTEFHMLAERKYPLTKETLEKMLVLRLTAESESEAAFDLLRFIQKQIDEM</sequence>
<gene>
    <name evidence="2" type="ORF">Tco_0993054</name>
</gene>
<proteinExistence type="predicted"/>
<comment type="caution">
    <text evidence="2">The sequence shown here is derived from an EMBL/GenBank/DDBJ whole genome shotgun (WGS) entry which is preliminary data.</text>
</comment>
<evidence type="ECO:0000256" key="1">
    <source>
        <dbReference type="SAM" id="MobiDB-lite"/>
    </source>
</evidence>
<protein>
    <submittedName>
        <fullName evidence="2">Uncharacterized protein</fullName>
    </submittedName>
</protein>
<evidence type="ECO:0000313" key="3">
    <source>
        <dbReference type="Proteomes" id="UP001151760"/>
    </source>
</evidence>
<name>A0ABQ5F424_9ASTR</name>
<feature type="compositionally biased region" description="Basic residues" evidence="1">
    <location>
        <begin position="254"/>
        <end position="268"/>
    </location>
</feature>
<reference evidence="2" key="2">
    <citation type="submission" date="2022-01" db="EMBL/GenBank/DDBJ databases">
        <authorList>
            <person name="Yamashiro T."/>
            <person name="Shiraishi A."/>
            <person name="Satake H."/>
            <person name="Nakayama K."/>
        </authorList>
    </citation>
    <scope>NUCLEOTIDE SEQUENCE</scope>
</reference>
<feature type="region of interest" description="Disordered" evidence="1">
    <location>
        <begin position="237"/>
        <end position="274"/>
    </location>
</feature>
<organism evidence="2 3">
    <name type="scientific">Tanacetum coccineum</name>
    <dbReference type="NCBI Taxonomy" id="301880"/>
    <lineage>
        <taxon>Eukaryota</taxon>
        <taxon>Viridiplantae</taxon>
        <taxon>Streptophyta</taxon>
        <taxon>Embryophyta</taxon>
        <taxon>Tracheophyta</taxon>
        <taxon>Spermatophyta</taxon>
        <taxon>Magnoliopsida</taxon>
        <taxon>eudicotyledons</taxon>
        <taxon>Gunneridae</taxon>
        <taxon>Pentapetalae</taxon>
        <taxon>asterids</taxon>
        <taxon>campanulids</taxon>
        <taxon>Asterales</taxon>
        <taxon>Asteraceae</taxon>
        <taxon>Asteroideae</taxon>
        <taxon>Anthemideae</taxon>
        <taxon>Anthemidinae</taxon>
        <taxon>Tanacetum</taxon>
    </lineage>
</organism>